<gene>
    <name evidence="3" type="ORF">AB0H04_17060</name>
</gene>
<protein>
    <submittedName>
        <fullName evidence="3">VC0807 family protein</fullName>
    </submittedName>
</protein>
<feature type="region of interest" description="Disordered" evidence="1">
    <location>
        <begin position="222"/>
        <end position="241"/>
    </location>
</feature>
<feature type="transmembrane region" description="Helical" evidence="2">
    <location>
        <begin position="75"/>
        <end position="93"/>
    </location>
</feature>
<dbReference type="RefSeq" id="WP_280923202.1">
    <property type="nucleotide sequence ID" value="NZ_JBFAEG010000011.1"/>
</dbReference>
<accession>A0ABV3A9F0</accession>
<organism evidence="3 4">
    <name type="scientific">Streptomyces flaveolus</name>
    <dbReference type="NCBI Taxonomy" id="67297"/>
    <lineage>
        <taxon>Bacteria</taxon>
        <taxon>Bacillati</taxon>
        <taxon>Actinomycetota</taxon>
        <taxon>Actinomycetes</taxon>
        <taxon>Kitasatosporales</taxon>
        <taxon>Streptomycetaceae</taxon>
        <taxon>Streptomyces</taxon>
    </lineage>
</organism>
<feature type="transmembrane region" description="Helical" evidence="2">
    <location>
        <begin position="46"/>
        <end position="63"/>
    </location>
</feature>
<evidence type="ECO:0000313" key="3">
    <source>
        <dbReference type="EMBL" id="MEU5708561.1"/>
    </source>
</evidence>
<reference evidence="3 4" key="1">
    <citation type="submission" date="2024-06" db="EMBL/GenBank/DDBJ databases">
        <title>The Natural Products Discovery Center: Release of the First 8490 Sequenced Strains for Exploring Actinobacteria Biosynthetic Diversity.</title>
        <authorList>
            <person name="Kalkreuter E."/>
            <person name="Kautsar S.A."/>
            <person name="Yang D."/>
            <person name="Bader C.D."/>
            <person name="Teijaro C.N."/>
            <person name="Fluegel L."/>
            <person name="Davis C.M."/>
            <person name="Simpson J.R."/>
            <person name="Lauterbach L."/>
            <person name="Steele A.D."/>
            <person name="Gui C."/>
            <person name="Meng S."/>
            <person name="Li G."/>
            <person name="Viehrig K."/>
            <person name="Ye F."/>
            <person name="Su P."/>
            <person name="Kiefer A.F."/>
            <person name="Nichols A."/>
            <person name="Cepeda A.J."/>
            <person name="Yan W."/>
            <person name="Fan B."/>
            <person name="Jiang Y."/>
            <person name="Adhikari A."/>
            <person name="Zheng C.-J."/>
            <person name="Schuster L."/>
            <person name="Cowan T.M."/>
            <person name="Smanski M.J."/>
            <person name="Chevrette M.G."/>
            <person name="De Carvalho L.P.S."/>
            <person name="Shen B."/>
        </authorList>
    </citation>
    <scope>NUCLEOTIDE SEQUENCE [LARGE SCALE GENOMIC DNA]</scope>
    <source>
        <strain evidence="3 4">NPDC020594</strain>
    </source>
</reference>
<sequence length="241" mass="24754">MHGSASAESAGPPRSPGTARGPLLSLAVDILLPLLVYYAARALGAGQTSALLLGGAPPALRLLAGAARHRRIDGVDLFFTVLLAAAALVSLIGGGPRVLLFKNAALSLAVGAWALGTAFTRRPLAFQMGQRLHRGGAARARDGIWQDSAPFRRALRVLTSLWGTEQLLDGAVSSVAAATLPTDTVPLLDRALSLFLLGLTAGATAVYARRFRTRHALPLFGTPAPTTAHGGGPSPASAHPS</sequence>
<evidence type="ECO:0000256" key="2">
    <source>
        <dbReference type="SAM" id="Phobius"/>
    </source>
</evidence>
<keyword evidence="2" id="KW-0812">Transmembrane</keyword>
<evidence type="ECO:0000313" key="4">
    <source>
        <dbReference type="Proteomes" id="UP001551011"/>
    </source>
</evidence>
<dbReference type="EMBL" id="JBFAEG010000011">
    <property type="protein sequence ID" value="MEU5708561.1"/>
    <property type="molecule type" value="Genomic_DNA"/>
</dbReference>
<comment type="caution">
    <text evidence="3">The sequence shown here is derived from an EMBL/GenBank/DDBJ whole genome shotgun (WGS) entry which is preliminary data.</text>
</comment>
<dbReference type="Proteomes" id="UP001551011">
    <property type="component" value="Unassembled WGS sequence"/>
</dbReference>
<keyword evidence="4" id="KW-1185">Reference proteome</keyword>
<proteinExistence type="predicted"/>
<keyword evidence="2" id="KW-1133">Transmembrane helix</keyword>
<keyword evidence="2" id="KW-0472">Membrane</keyword>
<dbReference type="NCBIfam" id="NF041646">
    <property type="entry name" value="VC0807_fam"/>
    <property type="match status" value="1"/>
</dbReference>
<evidence type="ECO:0000256" key="1">
    <source>
        <dbReference type="SAM" id="MobiDB-lite"/>
    </source>
</evidence>
<name>A0ABV3A9F0_9ACTN</name>